<protein>
    <submittedName>
        <fullName evidence="3">Acyltransferase</fullName>
    </submittedName>
</protein>
<evidence type="ECO:0000313" key="3">
    <source>
        <dbReference type="EMBL" id="RMI44944.1"/>
    </source>
</evidence>
<name>A0A3M2M5A8_9ACTN</name>
<dbReference type="Proteomes" id="UP000282674">
    <property type="component" value="Unassembled WGS sequence"/>
</dbReference>
<dbReference type="InterPro" id="IPR050879">
    <property type="entry name" value="Acyltransferase_3"/>
</dbReference>
<feature type="transmembrane region" description="Helical" evidence="1">
    <location>
        <begin position="95"/>
        <end position="117"/>
    </location>
</feature>
<feature type="transmembrane region" description="Helical" evidence="1">
    <location>
        <begin position="340"/>
        <end position="362"/>
    </location>
</feature>
<keyword evidence="1" id="KW-0472">Membrane</keyword>
<comment type="caution">
    <text evidence="3">The sequence shown here is derived from an EMBL/GenBank/DDBJ whole genome shotgun (WGS) entry which is preliminary data.</text>
</comment>
<feature type="domain" description="Acyltransferase 3" evidence="2">
    <location>
        <begin position="13"/>
        <end position="363"/>
    </location>
</feature>
<evidence type="ECO:0000313" key="4">
    <source>
        <dbReference type="Proteomes" id="UP000282674"/>
    </source>
</evidence>
<feature type="transmembrane region" description="Helical" evidence="1">
    <location>
        <begin position="250"/>
        <end position="268"/>
    </location>
</feature>
<feature type="transmembrane region" description="Helical" evidence="1">
    <location>
        <begin position="217"/>
        <end position="238"/>
    </location>
</feature>
<proteinExistence type="predicted"/>
<feature type="transmembrane region" description="Helical" evidence="1">
    <location>
        <begin position="50"/>
        <end position="74"/>
    </location>
</feature>
<feature type="transmembrane region" description="Helical" evidence="1">
    <location>
        <begin position="179"/>
        <end position="201"/>
    </location>
</feature>
<keyword evidence="4" id="KW-1185">Reference proteome</keyword>
<dbReference type="PANTHER" id="PTHR23028:SF53">
    <property type="entry name" value="ACYL_TRANSF_3 DOMAIN-CONTAINING PROTEIN"/>
    <property type="match status" value="1"/>
</dbReference>
<keyword evidence="3" id="KW-0808">Transferase</keyword>
<dbReference type="Pfam" id="PF01757">
    <property type="entry name" value="Acyl_transf_3"/>
    <property type="match status" value="1"/>
</dbReference>
<feature type="transmembrane region" description="Helical" evidence="1">
    <location>
        <begin position="20"/>
        <end position="38"/>
    </location>
</feature>
<dbReference type="PANTHER" id="PTHR23028">
    <property type="entry name" value="ACETYLTRANSFERASE"/>
    <property type="match status" value="1"/>
</dbReference>
<dbReference type="GO" id="GO:0016020">
    <property type="term" value="C:membrane"/>
    <property type="evidence" value="ECO:0007669"/>
    <property type="project" value="TreeGrafter"/>
</dbReference>
<dbReference type="RefSeq" id="WP_122194381.1">
    <property type="nucleotide sequence ID" value="NZ_JBHSKC010000032.1"/>
</dbReference>
<dbReference type="GO" id="GO:0016747">
    <property type="term" value="F:acyltransferase activity, transferring groups other than amino-acyl groups"/>
    <property type="evidence" value="ECO:0007669"/>
    <property type="project" value="InterPro"/>
</dbReference>
<keyword evidence="1" id="KW-0812">Transmembrane</keyword>
<dbReference type="EMBL" id="RFFG01000016">
    <property type="protein sequence ID" value="RMI44944.1"/>
    <property type="molecule type" value="Genomic_DNA"/>
</dbReference>
<evidence type="ECO:0000259" key="2">
    <source>
        <dbReference type="Pfam" id="PF01757"/>
    </source>
</evidence>
<keyword evidence="3" id="KW-0012">Acyltransferase</keyword>
<dbReference type="GO" id="GO:0009103">
    <property type="term" value="P:lipopolysaccharide biosynthetic process"/>
    <property type="evidence" value="ECO:0007669"/>
    <property type="project" value="TreeGrafter"/>
</dbReference>
<accession>A0A3M2M5A8</accession>
<gene>
    <name evidence="3" type="ORF">EBO15_11785</name>
</gene>
<reference evidence="3 4" key="1">
    <citation type="submission" date="2018-10" db="EMBL/GenBank/DDBJ databases">
        <title>Isolation from soil.</title>
        <authorList>
            <person name="Hu J."/>
        </authorList>
    </citation>
    <scope>NUCLEOTIDE SEQUENCE [LARGE SCALE GENOMIC DNA]</scope>
    <source>
        <strain evidence="3 4">NEAU-Ht49</strain>
    </source>
</reference>
<organism evidence="3 4">
    <name type="scientific">Actinomadura harenae</name>
    <dbReference type="NCBI Taxonomy" id="2483351"/>
    <lineage>
        <taxon>Bacteria</taxon>
        <taxon>Bacillati</taxon>
        <taxon>Actinomycetota</taxon>
        <taxon>Actinomycetes</taxon>
        <taxon>Streptosporangiales</taxon>
        <taxon>Thermomonosporaceae</taxon>
        <taxon>Actinomadura</taxon>
    </lineage>
</organism>
<keyword evidence="1" id="KW-1133">Transmembrane helix</keyword>
<feature type="transmembrane region" description="Helical" evidence="1">
    <location>
        <begin position="314"/>
        <end position="334"/>
    </location>
</feature>
<sequence>MTESATQSTRRLHSLTGLRAVAAGFVLFAHAFFIPLHYTNGAAQKAAGALLPLATAAVSLFFILSGTVLTWSSRESDTRAQFWRRRMVRIYSNHSMAWILAVFLIATCGSHATFIVADHASFDITSKVADLLLLQSWIPVRDHVPFVANPPTWSLACEVFFYALFPFLLPGIRRIPSRYLAPASAFAVAICLSVPCVALMIDGPGSTPDAPLPLGQIWFAYTLPLARLPEFILGTLGARMLQEGIWPQVPLRYGIGLLLAAMAMLAFLPPIFAFGPYFALPMLLIVAGTASRELHGAPSFLHHPVMRYLGDRSYALYIIHYVVIMYLFRFVFGWDAAFNILGATACSLFLIIPSSLAAAWLLHRYVERLAMARLSGRPTATSSAETTSQ</sequence>
<feature type="transmembrane region" description="Helical" evidence="1">
    <location>
        <begin position="153"/>
        <end position="172"/>
    </location>
</feature>
<dbReference type="AlphaFoldDB" id="A0A3M2M5A8"/>
<evidence type="ECO:0000256" key="1">
    <source>
        <dbReference type="SAM" id="Phobius"/>
    </source>
</evidence>
<dbReference type="OrthoDB" id="9796461at2"/>
<dbReference type="InterPro" id="IPR002656">
    <property type="entry name" value="Acyl_transf_3_dom"/>
</dbReference>